<dbReference type="Proteomes" id="UP000815260">
    <property type="component" value="Chromosome 3D"/>
</dbReference>
<feature type="non-terminal residue" evidence="2">
    <location>
        <position position="1"/>
    </location>
</feature>
<comment type="caution">
    <text evidence="2">The sequence shown here is derived from an EMBL/GenBank/DDBJ whole genome shotgun (WGS) entry which is preliminary data.</text>
</comment>
<feature type="non-terminal residue" evidence="2">
    <location>
        <position position="60"/>
    </location>
</feature>
<protein>
    <submittedName>
        <fullName evidence="2">Uncharacterized protein</fullName>
    </submittedName>
</protein>
<dbReference type="AlphaFoldDB" id="A0A9R1FU94"/>
<evidence type="ECO:0000256" key="1">
    <source>
        <dbReference type="SAM" id="MobiDB-lite"/>
    </source>
</evidence>
<dbReference type="EMBL" id="CM022219">
    <property type="protein sequence ID" value="KAF7035024.1"/>
    <property type="molecule type" value="Genomic_DNA"/>
</dbReference>
<proteinExistence type="predicted"/>
<gene>
    <name evidence="2" type="ORF">CFC21_045961</name>
</gene>
<sequence length="60" mass="6987">GLGRRVHPSGALHPAIAGAAVPDPRQVPDHRVRQLPHQRRVHHRPLRHLLQLRRHLPHRR</sequence>
<feature type="region of interest" description="Disordered" evidence="1">
    <location>
        <begin position="1"/>
        <end position="43"/>
    </location>
</feature>
<name>A0A9R1FU94_WHEAT</name>
<evidence type="ECO:0000313" key="2">
    <source>
        <dbReference type="EMBL" id="KAF7035024.1"/>
    </source>
</evidence>
<feature type="compositionally biased region" description="Basic residues" evidence="1">
    <location>
        <begin position="33"/>
        <end position="43"/>
    </location>
</feature>
<accession>A0A9R1FU94</accession>
<reference evidence="2" key="1">
    <citation type="journal article" date="2017" name="Gigascience">
        <title>The first near-complete assembly of the hexaploid bread wheat genome, Triticum aestivum.</title>
        <authorList>
            <person name="Zimin A.V."/>
            <person name="Puiu D."/>
            <person name="Hall R."/>
            <person name="Kingan S."/>
            <person name="Clavijo B.J."/>
            <person name="Salzberg S.L."/>
        </authorList>
    </citation>
    <scope>NUCLEOTIDE SEQUENCE</scope>
    <source>
        <tissue evidence="2">Leaf</tissue>
    </source>
</reference>
<reference evidence="2" key="2">
    <citation type="submission" date="2020-03" db="EMBL/GenBank/DDBJ databases">
        <title>The second near-complete assembly of the hexaploid bread wheat (Triticum aestivum) genome.</title>
        <authorList>
            <person name="Zimin A.V."/>
            <person name="Puiu D."/>
            <person name="Shumante A."/>
            <person name="Alonge M."/>
            <person name="Salzberg S.L."/>
        </authorList>
    </citation>
    <scope>NUCLEOTIDE SEQUENCE</scope>
    <source>
        <tissue evidence="2">Leaf</tissue>
    </source>
</reference>
<organism evidence="2">
    <name type="scientific">Triticum aestivum</name>
    <name type="common">Wheat</name>
    <dbReference type="NCBI Taxonomy" id="4565"/>
    <lineage>
        <taxon>Eukaryota</taxon>
        <taxon>Viridiplantae</taxon>
        <taxon>Streptophyta</taxon>
        <taxon>Embryophyta</taxon>
        <taxon>Tracheophyta</taxon>
        <taxon>Spermatophyta</taxon>
        <taxon>Magnoliopsida</taxon>
        <taxon>Liliopsida</taxon>
        <taxon>Poales</taxon>
        <taxon>Poaceae</taxon>
        <taxon>BOP clade</taxon>
        <taxon>Pooideae</taxon>
        <taxon>Triticodae</taxon>
        <taxon>Triticeae</taxon>
        <taxon>Triticinae</taxon>
        <taxon>Triticum</taxon>
    </lineage>
</organism>